<keyword evidence="5" id="KW-0175">Coiled coil</keyword>
<dbReference type="InterPro" id="IPR000306">
    <property type="entry name" value="Znf_FYVE"/>
</dbReference>
<dbReference type="InterPro" id="IPR013083">
    <property type="entry name" value="Znf_RING/FYVE/PHD"/>
</dbReference>
<keyword evidence="2 4" id="KW-0863">Zinc-finger</keyword>
<evidence type="ECO:0000313" key="7">
    <source>
        <dbReference type="EMBL" id="OMJ88656.1"/>
    </source>
</evidence>
<comment type="caution">
    <text evidence="7">The sequence shown here is derived from an EMBL/GenBank/DDBJ whole genome shotgun (WGS) entry which is preliminary data.</text>
</comment>
<keyword evidence="3" id="KW-0862">Zinc</keyword>
<evidence type="ECO:0000256" key="3">
    <source>
        <dbReference type="ARBA" id="ARBA00022833"/>
    </source>
</evidence>
<evidence type="ECO:0000256" key="4">
    <source>
        <dbReference type="PROSITE-ProRule" id="PRU00091"/>
    </source>
</evidence>
<reference evidence="7 8" key="1">
    <citation type="submission" date="2016-11" db="EMBL/GenBank/DDBJ databases">
        <title>The macronuclear genome of Stentor coeruleus: a giant cell with tiny introns.</title>
        <authorList>
            <person name="Slabodnick M."/>
            <person name="Ruby J.G."/>
            <person name="Reiff S.B."/>
            <person name="Swart E.C."/>
            <person name="Gosai S."/>
            <person name="Prabakaran S."/>
            <person name="Witkowska E."/>
            <person name="Larue G.E."/>
            <person name="Fisher S."/>
            <person name="Freeman R.M."/>
            <person name="Gunawardena J."/>
            <person name="Chu W."/>
            <person name="Stover N.A."/>
            <person name="Gregory B.D."/>
            <person name="Nowacki M."/>
            <person name="Derisi J."/>
            <person name="Roy S.W."/>
            <person name="Marshall W.F."/>
            <person name="Sood P."/>
        </authorList>
    </citation>
    <scope>NUCLEOTIDE SEQUENCE [LARGE SCALE GENOMIC DNA]</scope>
    <source>
        <strain evidence="7">WM001</strain>
    </source>
</reference>
<organism evidence="7 8">
    <name type="scientific">Stentor coeruleus</name>
    <dbReference type="NCBI Taxonomy" id="5963"/>
    <lineage>
        <taxon>Eukaryota</taxon>
        <taxon>Sar</taxon>
        <taxon>Alveolata</taxon>
        <taxon>Ciliophora</taxon>
        <taxon>Postciliodesmatophora</taxon>
        <taxon>Heterotrichea</taxon>
        <taxon>Heterotrichida</taxon>
        <taxon>Stentoridae</taxon>
        <taxon>Stentor</taxon>
    </lineage>
</organism>
<evidence type="ECO:0000256" key="2">
    <source>
        <dbReference type="ARBA" id="ARBA00022771"/>
    </source>
</evidence>
<dbReference type="SUPFAM" id="SSF57903">
    <property type="entry name" value="FYVE/PHD zinc finger"/>
    <property type="match status" value="1"/>
</dbReference>
<gene>
    <name evidence="7" type="ORF">SteCoe_9354</name>
</gene>
<dbReference type="PROSITE" id="PS50178">
    <property type="entry name" value="ZF_FYVE"/>
    <property type="match status" value="1"/>
</dbReference>
<dbReference type="AlphaFoldDB" id="A0A1R2CI81"/>
<feature type="domain" description="FYVE-type" evidence="6">
    <location>
        <begin position="36"/>
        <end position="91"/>
    </location>
</feature>
<sequence length="215" mass="24152">MNSSESVGSEFKSSLDLTKITIKIAPFDPDLDRAKYTAMKECITCNSALGKGGIKKHYCKFCYNAVCSACSPLTGPHPESGKEERICNPCYIDGLKLAVMDSGDEYVKFKLRAEIEEKEKEIAKRKQLALELEETQRIAQQEKAELDLKVTIKSKELDEKDLKVKNKVDEHKKMNEFLQEMVKKGKITEGDVSNPKYLAPAVSEKSSKCMKCTIV</sequence>
<dbReference type="Gene3D" id="3.30.40.10">
    <property type="entry name" value="Zinc/RING finger domain, C3HC4 (zinc finger)"/>
    <property type="match status" value="1"/>
</dbReference>
<name>A0A1R2CI81_9CILI</name>
<protein>
    <recommendedName>
        <fullName evidence="6">FYVE-type domain-containing protein</fullName>
    </recommendedName>
</protein>
<feature type="coiled-coil region" evidence="5">
    <location>
        <begin position="108"/>
        <end position="149"/>
    </location>
</feature>
<evidence type="ECO:0000259" key="6">
    <source>
        <dbReference type="PROSITE" id="PS50178"/>
    </source>
</evidence>
<dbReference type="Pfam" id="PF01363">
    <property type="entry name" value="FYVE"/>
    <property type="match status" value="1"/>
</dbReference>
<keyword evidence="8" id="KW-1185">Reference proteome</keyword>
<accession>A0A1R2CI81</accession>
<evidence type="ECO:0000313" key="8">
    <source>
        <dbReference type="Proteomes" id="UP000187209"/>
    </source>
</evidence>
<dbReference type="GO" id="GO:0008270">
    <property type="term" value="F:zinc ion binding"/>
    <property type="evidence" value="ECO:0007669"/>
    <property type="project" value="UniProtKB-KW"/>
</dbReference>
<proteinExistence type="predicted"/>
<keyword evidence="1" id="KW-0479">Metal-binding</keyword>
<dbReference type="EMBL" id="MPUH01000145">
    <property type="protein sequence ID" value="OMJ88656.1"/>
    <property type="molecule type" value="Genomic_DNA"/>
</dbReference>
<evidence type="ECO:0000256" key="1">
    <source>
        <dbReference type="ARBA" id="ARBA00022723"/>
    </source>
</evidence>
<evidence type="ECO:0000256" key="5">
    <source>
        <dbReference type="SAM" id="Coils"/>
    </source>
</evidence>
<dbReference type="CDD" id="cd00065">
    <property type="entry name" value="FYVE_like_SF"/>
    <property type="match status" value="1"/>
</dbReference>
<dbReference type="Proteomes" id="UP000187209">
    <property type="component" value="Unassembled WGS sequence"/>
</dbReference>
<dbReference type="InterPro" id="IPR017455">
    <property type="entry name" value="Znf_FYVE-rel"/>
</dbReference>
<dbReference type="InterPro" id="IPR011011">
    <property type="entry name" value="Znf_FYVE_PHD"/>
</dbReference>